<proteinExistence type="predicted"/>
<dbReference type="InterPro" id="IPR013078">
    <property type="entry name" value="His_Pase_superF_clade-1"/>
</dbReference>
<dbReference type="Pfam" id="PF00300">
    <property type="entry name" value="His_Phos_1"/>
    <property type="match status" value="1"/>
</dbReference>
<reference evidence="1" key="1">
    <citation type="submission" date="2018-06" db="EMBL/GenBank/DDBJ databases">
        <authorList>
            <person name="Zhirakovskaya E."/>
        </authorList>
    </citation>
    <scope>NUCLEOTIDE SEQUENCE</scope>
</reference>
<accession>A0A3B0UB72</accession>
<evidence type="ECO:0000313" key="1">
    <source>
        <dbReference type="EMBL" id="VAW28241.1"/>
    </source>
</evidence>
<dbReference type="CDD" id="cd07040">
    <property type="entry name" value="HP"/>
    <property type="match status" value="1"/>
</dbReference>
<dbReference type="InterPro" id="IPR029033">
    <property type="entry name" value="His_PPase_superfam"/>
</dbReference>
<name>A0A3B0UB72_9ZZZZ</name>
<evidence type="ECO:0008006" key="2">
    <source>
        <dbReference type="Google" id="ProtNLM"/>
    </source>
</evidence>
<dbReference type="Gene3D" id="3.40.50.1240">
    <property type="entry name" value="Phosphoglycerate mutase-like"/>
    <property type="match status" value="1"/>
</dbReference>
<organism evidence="1">
    <name type="scientific">hydrothermal vent metagenome</name>
    <dbReference type="NCBI Taxonomy" id="652676"/>
    <lineage>
        <taxon>unclassified sequences</taxon>
        <taxon>metagenomes</taxon>
        <taxon>ecological metagenomes</taxon>
    </lineage>
</organism>
<dbReference type="EMBL" id="UOES01000370">
    <property type="protein sequence ID" value="VAW28241.1"/>
    <property type="molecule type" value="Genomic_DNA"/>
</dbReference>
<gene>
    <name evidence="1" type="ORF">MNBD_BACTEROID06-1695</name>
</gene>
<dbReference type="SUPFAM" id="SSF53254">
    <property type="entry name" value="Phosphoglycerate mutase-like"/>
    <property type="match status" value="1"/>
</dbReference>
<dbReference type="SMART" id="SM00855">
    <property type="entry name" value="PGAM"/>
    <property type="match status" value="1"/>
</dbReference>
<dbReference type="AlphaFoldDB" id="A0A3B0UB72"/>
<protein>
    <recommendedName>
        <fullName evidence="2">Histidine phosphatase family protein</fullName>
    </recommendedName>
</protein>
<sequence>MKYLLTLLLSLSLATCYAQETTFILVRHAEKANDGTKDPALTAEGEARAENLQKMFEEADVAAVYSTNYKRTQLTVAPLAQAKGLEVKPYGWKNPKELLSKILEANAGGIVIISGHSNTTPVLANLLTGKATFTTFEDSDYGNLLIITTTKIGEGNLLQLRY</sequence>